<reference evidence="2 3" key="1">
    <citation type="submission" date="2013-12" db="EMBL/GenBank/DDBJ databases">
        <title>Genome and proteome characterization of Caldibacillus debilis GB1 derived from a cellulolytic aero-tolerant co-culture.</title>
        <authorList>
            <person name="Wushke S.T."/>
            <person name="Zhang X."/>
            <person name="Fristensky B."/>
            <person name="Wilkins J.A."/>
            <person name="Levin D.B."/>
            <person name="Sparling R."/>
        </authorList>
    </citation>
    <scope>NUCLEOTIDE SEQUENCE [LARGE SCALE GENOMIC DNA]</scope>
    <source>
        <strain evidence="2 3">GB1</strain>
    </source>
</reference>
<evidence type="ECO:0000313" key="3">
    <source>
        <dbReference type="Proteomes" id="UP000286235"/>
    </source>
</evidence>
<proteinExistence type="predicted"/>
<gene>
    <name evidence="2" type="ORF">Cdeb_00338</name>
</gene>
<sequence length="200" mass="23134">MKRIERLEGYWDNVSTYNLGISFRCGYCGINSGPSHYYFLKGSYVKAYIYICPSCNRPTYINKDYDEQVPGPFFGDEVEFLPDEVESLYDEARKCFTVGAYTSSVLACRKILMNSSVDKGAEPGKKFVEYVDFLEENHFIPPNSRDWVDMIRKKGNEATHEIPSISKEDAMQMLEFTELLLKHIYELPGKMEKYKNGDNN</sequence>
<dbReference type="AlphaFoldDB" id="A0A420VIA6"/>
<evidence type="ECO:0000259" key="1">
    <source>
        <dbReference type="Pfam" id="PF13643"/>
    </source>
</evidence>
<dbReference type="RefSeq" id="WP_120667193.1">
    <property type="nucleotide sequence ID" value="NZ_AZRV01000011.1"/>
</dbReference>
<dbReference type="Proteomes" id="UP000286235">
    <property type="component" value="Unassembled WGS sequence"/>
</dbReference>
<keyword evidence="3" id="KW-1185">Reference proteome</keyword>
<evidence type="ECO:0000313" key="2">
    <source>
        <dbReference type="EMBL" id="RKO63246.1"/>
    </source>
</evidence>
<dbReference type="InterPro" id="IPR025285">
    <property type="entry name" value="DUF4145"/>
</dbReference>
<dbReference type="Pfam" id="PF13643">
    <property type="entry name" value="DUF4145"/>
    <property type="match status" value="1"/>
</dbReference>
<organism evidence="2 3">
    <name type="scientific">Caldibacillus debilis GB1</name>
    <dbReference type="NCBI Taxonomy" id="1339248"/>
    <lineage>
        <taxon>Bacteria</taxon>
        <taxon>Bacillati</taxon>
        <taxon>Bacillota</taxon>
        <taxon>Bacilli</taxon>
        <taxon>Bacillales</taxon>
        <taxon>Bacillaceae</taxon>
        <taxon>Caldibacillus</taxon>
    </lineage>
</organism>
<comment type="caution">
    <text evidence="2">The sequence shown here is derived from an EMBL/GenBank/DDBJ whole genome shotgun (WGS) entry which is preliminary data.</text>
</comment>
<accession>A0A420VIA6</accession>
<dbReference type="EMBL" id="AZRV01000011">
    <property type="protein sequence ID" value="RKO63246.1"/>
    <property type="molecule type" value="Genomic_DNA"/>
</dbReference>
<protein>
    <recommendedName>
        <fullName evidence="1">DUF4145 domain-containing protein</fullName>
    </recommendedName>
</protein>
<feature type="domain" description="DUF4145" evidence="1">
    <location>
        <begin position="91"/>
        <end position="178"/>
    </location>
</feature>
<name>A0A420VIA6_9BACI</name>